<dbReference type="Gene3D" id="3.30.565.10">
    <property type="entry name" value="Histidine kinase-like ATPase, C-terminal domain"/>
    <property type="match status" value="1"/>
</dbReference>
<organism evidence="9 10">
    <name type="scientific">Deinococcus peraridilitoris (strain DSM 19664 / LMG 22246 / CIP 109416 / KR-200)</name>
    <dbReference type="NCBI Taxonomy" id="937777"/>
    <lineage>
        <taxon>Bacteria</taxon>
        <taxon>Thermotogati</taxon>
        <taxon>Deinococcota</taxon>
        <taxon>Deinococci</taxon>
        <taxon>Deinococcales</taxon>
        <taxon>Deinococcaceae</taxon>
        <taxon>Deinococcus</taxon>
    </lineage>
</organism>
<evidence type="ECO:0000256" key="4">
    <source>
        <dbReference type="ARBA" id="ARBA00022679"/>
    </source>
</evidence>
<dbReference type="STRING" id="937777.Deipe_0524"/>
<keyword evidence="4" id="KW-0808">Transferase</keyword>
<dbReference type="PANTHER" id="PTHR42878:SF15">
    <property type="entry name" value="BACTERIOPHYTOCHROME"/>
    <property type="match status" value="1"/>
</dbReference>
<dbReference type="EC" id="2.7.13.3" evidence="2"/>
<evidence type="ECO:0000256" key="5">
    <source>
        <dbReference type="ARBA" id="ARBA00022777"/>
    </source>
</evidence>
<dbReference type="Pfam" id="PF02518">
    <property type="entry name" value="HATPase_c"/>
    <property type="match status" value="1"/>
</dbReference>
<comment type="catalytic activity">
    <reaction evidence="1">
        <text>ATP + protein L-histidine = ADP + protein N-phospho-L-histidine.</text>
        <dbReference type="EC" id="2.7.13.3"/>
    </reaction>
</comment>
<dbReference type="GO" id="GO:0030295">
    <property type="term" value="F:protein kinase activator activity"/>
    <property type="evidence" value="ECO:0007669"/>
    <property type="project" value="TreeGrafter"/>
</dbReference>
<evidence type="ECO:0000256" key="2">
    <source>
        <dbReference type="ARBA" id="ARBA00012438"/>
    </source>
</evidence>
<dbReference type="GO" id="GO:0000155">
    <property type="term" value="F:phosphorelay sensor kinase activity"/>
    <property type="evidence" value="ECO:0007669"/>
    <property type="project" value="InterPro"/>
</dbReference>
<dbReference type="InterPro" id="IPR036890">
    <property type="entry name" value="HATPase_C_sf"/>
</dbReference>
<dbReference type="SMART" id="SM00388">
    <property type="entry name" value="HisKA"/>
    <property type="match status" value="1"/>
</dbReference>
<dbReference type="Gene3D" id="3.30.450.20">
    <property type="entry name" value="PAS domain"/>
    <property type="match status" value="1"/>
</dbReference>
<evidence type="ECO:0000256" key="3">
    <source>
        <dbReference type="ARBA" id="ARBA00022553"/>
    </source>
</evidence>
<dbReference type="PROSITE" id="PS50109">
    <property type="entry name" value="HIS_KIN"/>
    <property type="match status" value="1"/>
</dbReference>
<keyword evidence="5 9" id="KW-0418">Kinase</keyword>
<keyword evidence="3" id="KW-0597">Phosphoprotein</keyword>
<dbReference type="SUPFAM" id="SSF47384">
    <property type="entry name" value="Homodimeric domain of signal transducing histidine kinase"/>
    <property type="match status" value="1"/>
</dbReference>
<dbReference type="Pfam" id="PF00512">
    <property type="entry name" value="HisKA"/>
    <property type="match status" value="1"/>
</dbReference>
<dbReference type="HOGENOM" id="CLU_000445_114_21_0"/>
<dbReference type="GO" id="GO:0000156">
    <property type="term" value="F:phosphorelay response regulator activity"/>
    <property type="evidence" value="ECO:0007669"/>
    <property type="project" value="TreeGrafter"/>
</dbReference>
<keyword evidence="7" id="KW-0812">Transmembrane</keyword>
<sequence length="633" mass="70260">MPSASGTNWSLAARVTLLFALLAALIVLGLLSAVWYQAKAQAEDDQRAYLTRLARVAARSLDTDMSARFEDVAFVAGLAELRSAPAQEQRQLLERLQRRHPEFAWLGLADPQGRVRAATGGLLEGQDVQTQPWFRRGLTGAALGDVHAAELLAEFLPGAHNEPLRLVDISVPVLDEDGRLRGVLGAHLSWSWLARVELSVHELAPAERPVEVLILDRRGRVLHGEAASPVARPESTPNTGEAEGREHVTNHVVQARGFLSSLSLAQGQDAYPGLGWQVLVRQQSGTVLVPIAHRQRQVLGWGAASVALLSLLAWWGARWATDPLQRLQHSVAGMLDDPAPVGVNEVRGYREVEQLSASLAGLAARLRAREEEQKRWRARLEQRLSEEHAQLQQTNEELETFSYSVSHDLRAPLRHVQGFVGMVRRSMAERLDDKSARYLTVIEGSASRMDALIDALLDYSRTSRRPMHPVSVDLNMLIEQAQTNLEPLLVGRPVDWNISPLPVVVGDSFLLQRALTNLLSNALKFTSTRENARIAVWADEHPDEWMVQVRDNGVGFDPRFAEKLFGVFQRLHRQEEFEGTGIGLALVRRIVLRHGGQVWADARPNQGATFAFTLPKRSLTAEERTQEDEIGVP</sequence>
<feature type="domain" description="Histidine kinase" evidence="8">
    <location>
        <begin position="404"/>
        <end position="618"/>
    </location>
</feature>
<dbReference type="OrthoDB" id="9759607at2"/>
<evidence type="ECO:0000256" key="1">
    <source>
        <dbReference type="ARBA" id="ARBA00000085"/>
    </source>
</evidence>
<dbReference type="GO" id="GO:0007234">
    <property type="term" value="P:osmosensory signaling via phosphorelay pathway"/>
    <property type="evidence" value="ECO:0007669"/>
    <property type="project" value="TreeGrafter"/>
</dbReference>
<dbReference type="SMART" id="SM00387">
    <property type="entry name" value="HATPase_c"/>
    <property type="match status" value="1"/>
</dbReference>
<dbReference type="CDD" id="cd00082">
    <property type="entry name" value="HisKA"/>
    <property type="match status" value="1"/>
</dbReference>
<keyword evidence="10" id="KW-1185">Reference proteome</keyword>
<dbReference type="KEGG" id="dpd:Deipe_0524"/>
<dbReference type="EMBL" id="CP003382">
    <property type="protein sequence ID" value="AFZ66119.1"/>
    <property type="molecule type" value="Genomic_DNA"/>
</dbReference>
<evidence type="ECO:0000256" key="6">
    <source>
        <dbReference type="SAM" id="Coils"/>
    </source>
</evidence>
<dbReference type="InterPro" id="IPR003594">
    <property type="entry name" value="HATPase_dom"/>
</dbReference>
<dbReference type="InterPro" id="IPR036097">
    <property type="entry name" value="HisK_dim/P_sf"/>
</dbReference>
<proteinExistence type="predicted"/>
<dbReference type="InterPro" id="IPR003661">
    <property type="entry name" value="HisK_dim/P_dom"/>
</dbReference>
<dbReference type="RefSeq" id="WP_015234429.1">
    <property type="nucleotide sequence ID" value="NC_019793.1"/>
</dbReference>
<dbReference type="SUPFAM" id="SSF55874">
    <property type="entry name" value="ATPase domain of HSP90 chaperone/DNA topoisomerase II/histidine kinase"/>
    <property type="match status" value="1"/>
</dbReference>
<dbReference type="eggNOG" id="COG2205">
    <property type="taxonomic scope" value="Bacteria"/>
</dbReference>
<dbReference type="CDD" id="cd12914">
    <property type="entry name" value="PDC1_DGC_like"/>
    <property type="match status" value="1"/>
</dbReference>
<dbReference type="AlphaFoldDB" id="K9ZY62"/>
<keyword evidence="7" id="KW-0472">Membrane</keyword>
<dbReference type="PATRIC" id="fig|937777.3.peg.527"/>
<dbReference type="PANTHER" id="PTHR42878">
    <property type="entry name" value="TWO-COMPONENT HISTIDINE KINASE"/>
    <property type="match status" value="1"/>
</dbReference>
<evidence type="ECO:0000313" key="9">
    <source>
        <dbReference type="EMBL" id="AFZ66119.1"/>
    </source>
</evidence>
<evidence type="ECO:0000259" key="8">
    <source>
        <dbReference type="PROSITE" id="PS50109"/>
    </source>
</evidence>
<protein>
    <recommendedName>
        <fullName evidence="2">histidine kinase</fullName>
        <ecNumber evidence="2">2.7.13.3</ecNumber>
    </recommendedName>
</protein>
<evidence type="ECO:0000313" key="10">
    <source>
        <dbReference type="Proteomes" id="UP000010467"/>
    </source>
</evidence>
<keyword evidence="6" id="KW-0175">Coiled coil</keyword>
<dbReference type="InterPro" id="IPR005467">
    <property type="entry name" value="His_kinase_dom"/>
</dbReference>
<evidence type="ECO:0000256" key="7">
    <source>
        <dbReference type="SAM" id="Phobius"/>
    </source>
</evidence>
<dbReference type="InterPro" id="IPR050351">
    <property type="entry name" value="BphY/WalK/GraS-like"/>
</dbReference>
<dbReference type="Gene3D" id="1.10.287.130">
    <property type="match status" value="1"/>
</dbReference>
<dbReference type="PRINTS" id="PR00344">
    <property type="entry name" value="BCTRLSENSOR"/>
</dbReference>
<dbReference type="CDD" id="cd16921">
    <property type="entry name" value="HATPase_FilI-like"/>
    <property type="match status" value="1"/>
</dbReference>
<keyword evidence="7" id="KW-1133">Transmembrane helix</keyword>
<dbReference type="Proteomes" id="UP000010467">
    <property type="component" value="Chromosome"/>
</dbReference>
<gene>
    <name evidence="9" type="ordered locus">Deipe_0524</name>
</gene>
<reference evidence="10" key="1">
    <citation type="submission" date="2012-03" db="EMBL/GenBank/DDBJ databases">
        <title>Complete sequence of chromosome of Deinococcus peraridilitoris DSM 19664.</title>
        <authorList>
            <person name="Lucas S."/>
            <person name="Copeland A."/>
            <person name="Lapidus A."/>
            <person name="Glavina del Rio T."/>
            <person name="Dalin E."/>
            <person name="Tice H."/>
            <person name="Bruce D."/>
            <person name="Goodwin L."/>
            <person name="Pitluck S."/>
            <person name="Peters L."/>
            <person name="Mikhailova N."/>
            <person name="Lu M."/>
            <person name="Kyrpides N."/>
            <person name="Mavromatis K."/>
            <person name="Ivanova N."/>
            <person name="Brettin T."/>
            <person name="Detter J.C."/>
            <person name="Han C."/>
            <person name="Larimer F."/>
            <person name="Land M."/>
            <person name="Hauser L."/>
            <person name="Markowitz V."/>
            <person name="Cheng J.-F."/>
            <person name="Hugenholtz P."/>
            <person name="Woyke T."/>
            <person name="Wu D."/>
            <person name="Pukall R."/>
            <person name="Steenblock K."/>
            <person name="Brambilla E."/>
            <person name="Klenk H.-P."/>
            <person name="Eisen J.A."/>
        </authorList>
    </citation>
    <scope>NUCLEOTIDE SEQUENCE [LARGE SCALE GENOMIC DNA]</scope>
    <source>
        <strain evidence="10">DSM 19664 / LMG 22246 / CIP 109416 / KR-200</strain>
    </source>
</reference>
<feature type="coiled-coil region" evidence="6">
    <location>
        <begin position="352"/>
        <end position="401"/>
    </location>
</feature>
<name>K9ZY62_DEIPD</name>
<dbReference type="Gene3D" id="6.10.340.10">
    <property type="match status" value="1"/>
</dbReference>
<feature type="transmembrane region" description="Helical" evidence="7">
    <location>
        <begin position="298"/>
        <end position="317"/>
    </location>
</feature>
<accession>K9ZY62</accession>
<dbReference type="InterPro" id="IPR004358">
    <property type="entry name" value="Sig_transdc_His_kin-like_C"/>
</dbReference>
<dbReference type="FunFam" id="3.30.565.10:FF:000006">
    <property type="entry name" value="Sensor histidine kinase WalK"/>
    <property type="match status" value="1"/>
</dbReference>